<gene>
    <name evidence="17" type="primary">LOC118285911</name>
    <name evidence="16" type="ORF">SMAX5B_003400</name>
</gene>
<reference evidence="16 18" key="1">
    <citation type="submission" date="2017-12" db="EMBL/GenBank/DDBJ databases">
        <title>Integrating genomic resources of turbot (Scophthalmus maximus) in depth evaluation of genetic and physical mapping variation across individuals.</title>
        <authorList>
            <person name="Martinez P."/>
        </authorList>
    </citation>
    <scope>NUCLEOTIDE SEQUENCE [LARGE SCALE GENOMIC DNA]</scope>
</reference>
<protein>
    <recommendedName>
        <fullName evidence="2">Thrombomodulin</fullName>
    </recommendedName>
</protein>
<dbReference type="SMART" id="SM00181">
    <property type="entry name" value="EGF"/>
    <property type="match status" value="3"/>
</dbReference>
<evidence type="ECO:0000256" key="11">
    <source>
        <dbReference type="ARBA" id="ARBA00045242"/>
    </source>
</evidence>
<keyword evidence="8 13" id="KW-1133">Transmembrane helix</keyword>
<reference evidence="17" key="3">
    <citation type="submission" date="2023-05" db="EMBL/GenBank/DDBJ databases">
        <title>High-quality long-read genome of Scophthalmus maximus.</title>
        <authorList>
            <person name="Lien S."/>
            <person name="Martinez P."/>
        </authorList>
    </citation>
    <scope>NUCLEOTIDE SEQUENCE [LARGE SCALE GENOMIC DNA]</scope>
</reference>
<dbReference type="InterPro" id="IPR051505">
    <property type="entry name" value="C-type_lectin_domain"/>
</dbReference>
<sequence length="372" mass="41174">MVCLKPTMGVIILMSVHFLFSIKTGCGMKQAETCRPICTEGDCITVNQDRVDFKTAEAACRGRSAELLTLHPEADESILHTLSQELAGHFWIGLRLPAGACSNLSSPLRGYEWISGGTHRSFVAFPGTWRDSVQVCSPHCVSLSDDQKWTERRCSDRADGYLCRTKHKDACRAQELSDPTVFQSPKGCSTGPCEHECTNVKGGYKCSCFRGYIPDSKDPRQCKLHCGKQKCPCNRQTGSACYCPEGFIRDEDFCLDINECERGDCDQECKNLFGTFQCSCRQGFVLKDNSKCIKAEAGESFPITTVGPVKPDDNTPKTSSAPTGGLLWIWILTAVAVVVFICVVRFYVVKRQKRREQNSSQPSPAPVDNIDC</sequence>
<dbReference type="GO" id="GO:0004888">
    <property type="term" value="F:transmembrane signaling receptor activity"/>
    <property type="evidence" value="ECO:0007669"/>
    <property type="project" value="InterPro"/>
</dbReference>
<evidence type="ECO:0000313" key="17">
    <source>
        <dbReference type="Ensembl" id="ENSSMAP00000016785.2"/>
    </source>
</evidence>
<keyword evidence="6 14" id="KW-0732">Signal</keyword>
<evidence type="ECO:0000256" key="13">
    <source>
        <dbReference type="SAM" id="Phobius"/>
    </source>
</evidence>
<keyword evidence="5 13" id="KW-0812">Transmembrane</keyword>
<dbReference type="SUPFAM" id="SSF56436">
    <property type="entry name" value="C-type lectin-like"/>
    <property type="match status" value="1"/>
</dbReference>
<evidence type="ECO:0000256" key="1">
    <source>
        <dbReference type="ARBA" id="ARBA00004479"/>
    </source>
</evidence>
<dbReference type="PANTHER" id="PTHR14789:SF9">
    <property type="entry name" value="THROMBOMODULIN"/>
    <property type="match status" value="1"/>
</dbReference>
<dbReference type="KEGG" id="smau:118285911"/>
<dbReference type="Bgee" id="ENSSMAG00000010303">
    <property type="expression patterns" value="Expressed in liver and 6 other cell types or tissues"/>
</dbReference>
<keyword evidence="18" id="KW-1185">Reference proteome</keyword>
<dbReference type="SMART" id="SM00034">
    <property type="entry name" value="CLECT"/>
    <property type="match status" value="1"/>
</dbReference>
<evidence type="ECO:0000256" key="10">
    <source>
        <dbReference type="ARBA" id="ARBA00023157"/>
    </source>
</evidence>
<dbReference type="GO" id="GO:0016020">
    <property type="term" value="C:membrane"/>
    <property type="evidence" value="ECO:0007669"/>
    <property type="project" value="UniProtKB-SubCell"/>
</dbReference>
<evidence type="ECO:0000256" key="12">
    <source>
        <dbReference type="ARBA" id="ARBA00046453"/>
    </source>
</evidence>
<dbReference type="CDD" id="cd00054">
    <property type="entry name" value="EGF_CA"/>
    <property type="match status" value="1"/>
</dbReference>
<evidence type="ECO:0000256" key="7">
    <source>
        <dbReference type="ARBA" id="ARBA00022734"/>
    </source>
</evidence>
<dbReference type="PROSITE" id="PS01187">
    <property type="entry name" value="EGF_CA"/>
    <property type="match status" value="1"/>
</dbReference>
<dbReference type="GO" id="GO:0005509">
    <property type="term" value="F:calcium ion binding"/>
    <property type="evidence" value="ECO:0007669"/>
    <property type="project" value="InterPro"/>
</dbReference>
<evidence type="ECO:0000256" key="6">
    <source>
        <dbReference type="ARBA" id="ARBA00022729"/>
    </source>
</evidence>
<evidence type="ECO:0000256" key="5">
    <source>
        <dbReference type="ARBA" id="ARBA00022692"/>
    </source>
</evidence>
<dbReference type="GeneTree" id="ENSGT00940000174492"/>
<reference evidence="17" key="4">
    <citation type="submission" date="2025-05" db="UniProtKB">
        <authorList>
            <consortium name="Ensembl"/>
        </authorList>
    </citation>
    <scope>IDENTIFICATION</scope>
</reference>
<dbReference type="PANTHER" id="PTHR14789">
    <property type="entry name" value="CHONDROLECTIN VARIANT CHODLFDELTAE"/>
    <property type="match status" value="1"/>
</dbReference>
<dbReference type="Ensembl" id="ENSSMAT00000016993.2">
    <property type="protein sequence ID" value="ENSSMAP00000016785.2"/>
    <property type="gene ID" value="ENSSMAG00000010303.2"/>
</dbReference>
<proteinExistence type="predicted"/>
<organism evidence="16 18">
    <name type="scientific">Scophthalmus maximus</name>
    <name type="common">Turbot</name>
    <name type="synonym">Psetta maxima</name>
    <dbReference type="NCBI Taxonomy" id="52904"/>
    <lineage>
        <taxon>Eukaryota</taxon>
        <taxon>Metazoa</taxon>
        <taxon>Chordata</taxon>
        <taxon>Craniata</taxon>
        <taxon>Vertebrata</taxon>
        <taxon>Euteleostomi</taxon>
        <taxon>Actinopterygii</taxon>
        <taxon>Neopterygii</taxon>
        <taxon>Teleostei</taxon>
        <taxon>Neoteleostei</taxon>
        <taxon>Acanthomorphata</taxon>
        <taxon>Carangaria</taxon>
        <taxon>Pleuronectiformes</taxon>
        <taxon>Pleuronectoidei</taxon>
        <taxon>Scophthalmidae</taxon>
        <taxon>Scophthalmus</taxon>
    </lineage>
</organism>
<dbReference type="InterPro" id="IPR016187">
    <property type="entry name" value="CTDL_fold"/>
</dbReference>
<keyword evidence="7" id="KW-0430">Lectin</keyword>
<dbReference type="InterPro" id="IPR000742">
    <property type="entry name" value="EGF"/>
</dbReference>
<dbReference type="SUPFAM" id="SSF57196">
    <property type="entry name" value="EGF/Laminin"/>
    <property type="match status" value="3"/>
</dbReference>
<comment type="subunit">
    <text evidence="12">Interacts with ITGAL, ITGAM and ITGB2. Interacts with thrombin/F2; this interaction switches the specificity of thrombin from a procoagulant to an anticoagulant and antifibrinolytic protease. Interacts with ANGP1 and ANGP2; these interactions significantly inhibit the generation of activated PC and TAFIa/CPB2 by the thrombin/thrombomodulin complex. Interacts with PF4; this interaction enhances generation of activated protein C. Interacts with HMGB1; this interaction inhibits HMGB1 inflammatory activity.</text>
</comment>
<dbReference type="OrthoDB" id="4062651at2759"/>
<dbReference type="Proteomes" id="UP000246464">
    <property type="component" value="Chromosome 17"/>
</dbReference>
<comment type="subcellular location">
    <subcellularLocation>
        <location evidence="1">Membrane</location>
        <topology evidence="1">Single-pass type I membrane protein</topology>
    </subcellularLocation>
</comment>
<dbReference type="EMBL" id="CP026259">
    <property type="protein sequence ID" value="AWP16785.1"/>
    <property type="molecule type" value="Genomic_DNA"/>
</dbReference>
<dbReference type="GeneID" id="118285911"/>
<dbReference type="Pfam" id="PF09064">
    <property type="entry name" value="EGF_Tme5"/>
    <property type="match status" value="1"/>
</dbReference>
<dbReference type="InterPro" id="IPR049883">
    <property type="entry name" value="NOTCH1_EGF-like"/>
</dbReference>
<dbReference type="InterPro" id="IPR000152">
    <property type="entry name" value="EGF-type_Asp/Asn_hydroxyl_site"/>
</dbReference>
<feature type="chain" id="PRO_5044582123" description="Thrombomodulin" evidence="14">
    <location>
        <begin position="22"/>
        <end position="372"/>
    </location>
</feature>
<evidence type="ECO:0000256" key="8">
    <source>
        <dbReference type="ARBA" id="ARBA00022989"/>
    </source>
</evidence>
<evidence type="ECO:0000313" key="16">
    <source>
        <dbReference type="EMBL" id="AWP16785.1"/>
    </source>
</evidence>
<dbReference type="Proteomes" id="UP000694558">
    <property type="component" value="Chromosome 17"/>
</dbReference>
<evidence type="ECO:0000256" key="2">
    <source>
        <dbReference type="ARBA" id="ARBA00019822"/>
    </source>
</evidence>
<dbReference type="Gene3D" id="3.10.100.10">
    <property type="entry name" value="Mannose-Binding Protein A, subunit A"/>
    <property type="match status" value="1"/>
</dbReference>
<comment type="function">
    <text evidence="11">Endothelial cell receptor that plays a critical role in regulating several physiological processes including hemostasis, coagulation, fibrinolysis, inflammation, and angiogenesis. Acts as a cofactor for thrombin activation of protein C/PROC on the surface of vascular endothelial cells leading to initiation of the activated protein C anticoagulant pathway. Also accelerates the activation of the plasma carboxypeptidase B2/CPB2, which catalyzes removal of C-terminal basic amino acids from its substrates including kinins or anaphylatoxins leading to fibrinolysis inhibition. Plays critical protective roles in changing the cleavage specificity of protease-activated receptor 1/PAR1, inhibiting endothelial cell permeability and inflammation. Suppresses inflammation distinctly from its anticoagulant cofactor activity by sequestering HMGB1 thereby preventing it from engaging cellular receptors such as RAGE and contributing to the inflammatory response.</text>
</comment>
<keyword evidence="4" id="KW-0597">Phosphoprotein</keyword>
<dbReference type="InterPro" id="IPR001304">
    <property type="entry name" value="C-type_lectin-like"/>
</dbReference>
<dbReference type="InterPro" id="IPR016186">
    <property type="entry name" value="C-type_lectin-like/link_sf"/>
</dbReference>
<keyword evidence="10" id="KW-1015">Disulfide bond</keyword>
<feature type="domain" description="C-type lectin" evidence="15">
    <location>
        <begin position="39"/>
        <end position="157"/>
    </location>
</feature>
<evidence type="ECO:0000259" key="15">
    <source>
        <dbReference type="PROSITE" id="PS50041"/>
    </source>
</evidence>
<dbReference type="InterPro" id="IPR015149">
    <property type="entry name" value="Tme5_EGF-like"/>
</dbReference>
<keyword evidence="3" id="KW-0245">EGF-like domain</keyword>
<evidence type="ECO:0000256" key="4">
    <source>
        <dbReference type="ARBA" id="ARBA00022553"/>
    </source>
</evidence>
<feature type="transmembrane region" description="Helical" evidence="13">
    <location>
        <begin position="327"/>
        <end position="348"/>
    </location>
</feature>
<dbReference type="PROSITE" id="PS00010">
    <property type="entry name" value="ASX_HYDROXYL"/>
    <property type="match status" value="1"/>
</dbReference>
<evidence type="ECO:0000256" key="14">
    <source>
        <dbReference type="SAM" id="SignalP"/>
    </source>
</evidence>
<name>A0A2U9CJK6_SCOMX</name>
<dbReference type="InterPro" id="IPR001881">
    <property type="entry name" value="EGF-like_Ca-bd_dom"/>
</dbReference>
<feature type="signal peptide" evidence="14">
    <location>
        <begin position="1"/>
        <end position="21"/>
    </location>
</feature>
<evidence type="ECO:0000256" key="3">
    <source>
        <dbReference type="ARBA" id="ARBA00022536"/>
    </source>
</evidence>
<accession>A0A2U9CJK6</accession>
<dbReference type="AlphaFoldDB" id="A0A2U9CJK6"/>
<dbReference type="RefSeq" id="XP_035465754.1">
    <property type="nucleotide sequence ID" value="XM_035609861.2"/>
</dbReference>
<dbReference type="PROSITE" id="PS50041">
    <property type="entry name" value="C_TYPE_LECTIN_2"/>
    <property type="match status" value="1"/>
</dbReference>
<dbReference type="GO" id="GO:0030246">
    <property type="term" value="F:carbohydrate binding"/>
    <property type="evidence" value="ECO:0007669"/>
    <property type="project" value="UniProtKB-KW"/>
</dbReference>
<dbReference type="STRING" id="52904.ENSSMAP00000016785"/>
<dbReference type="Pfam" id="PF00059">
    <property type="entry name" value="Lectin_C"/>
    <property type="match status" value="1"/>
</dbReference>
<evidence type="ECO:0000256" key="9">
    <source>
        <dbReference type="ARBA" id="ARBA00023136"/>
    </source>
</evidence>
<dbReference type="SMART" id="SM00179">
    <property type="entry name" value="EGF_CA"/>
    <property type="match status" value="2"/>
</dbReference>
<dbReference type="Gene3D" id="2.10.25.10">
    <property type="entry name" value="Laminin"/>
    <property type="match status" value="3"/>
</dbReference>
<keyword evidence="9 13" id="KW-0472">Membrane</keyword>
<dbReference type="InterPro" id="IPR018097">
    <property type="entry name" value="EGF_Ca-bd_CS"/>
</dbReference>
<reference evidence="17" key="2">
    <citation type="submission" date="2020-05" db="EMBL/GenBank/DDBJ databases">
        <authorList>
            <person name="Moser M."/>
        </authorList>
    </citation>
    <scope>NUCLEOTIDE SEQUENCE [LARGE SCALE GENOMIC DNA]</scope>
</reference>
<evidence type="ECO:0000313" key="18">
    <source>
        <dbReference type="Proteomes" id="UP000246464"/>
    </source>
</evidence>
<dbReference type="Pfam" id="PF07645">
    <property type="entry name" value="EGF_CA"/>
    <property type="match status" value="2"/>
</dbReference>